<dbReference type="RefSeq" id="WP_305749737.1">
    <property type="nucleotide sequence ID" value="NZ_JAUZEE010000005.1"/>
</dbReference>
<feature type="transmembrane region" description="Helical" evidence="1">
    <location>
        <begin position="206"/>
        <end position="229"/>
    </location>
</feature>
<accession>A0ABT9G442</accession>
<keyword evidence="3" id="KW-1185">Reference proteome</keyword>
<feature type="transmembrane region" description="Helical" evidence="1">
    <location>
        <begin position="160"/>
        <end position="177"/>
    </location>
</feature>
<gene>
    <name evidence="2" type="ORF">Q8X39_11100</name>
</gene>
<feature type="transmembrane region" description="Helical" evidence="1">
    <location>
        <begin position="124"/>
        <end position="148"/>
    </location>
</feature>
<organism evidence="2 3">
    <name type="scientific">Leptothrix discophora</name>
    <dbReference type="NCBI Taxonomy" id="89"/>
    <lineage>
        <taxon>Bacteria</taxon>
        <taxon>Pseudomonadati</taxon>
        <taxon>Pseudomonadota</taxon>
        <taxon>Betaproteobacteria</taxon>
        <taxon>Burkholderiales</taxon>
        <taxon>Sphaerotilaceae</taxon>
        <taxon>Leptothrix</taxon>
    </lineage>
</organism>
<dbReference type="EMBL" id="JAUZEE010000005">
    <property type="protein sequence ID" value="MDP4301185.1"/>
    <property type="molecule type" value="Genomic_DNA"/>
</dbReference>
<keyword evidence="1" id="KW-1133">Transmembrane helix</keyword>
<dbReference type="Proteomes" id="UP001235760">
    <property type="component" value="Unassembled WGS sequence"/>
</dbReference>
<comment type="caution">
    <text evidence="2">The sequence shown here is derived from an EMBL/GenBank/DDBJ whole genome shotgun (WGS) entry which is preliminary data.</text>
</comment>
<evidence type="ECO:0000313" key="3">
    <source>
        <dbReference type="Proteomes" id="UP001235760"/>
    </source>
</evidence>
<feature type="transmembrane region" description="Helical" evidence="1">
    <location>
        <begin position="235"/>
        <end position="253"/>
    </location>
</feature>
<name>A0ABT9G442_LEPDI</name>
<keyword evidence="1" id="KW-0812">Transmembrane</keyword>
<evidence type="ECO:0000313" key="2">
    <source>
        <dbReference type="EMBL" id="MDP4301185.1"/>
    </source>
</evidence>
<proteinExistence type="predicted"/>
<reference evidence="2 3" key="1">
    <citation type="submission" date="2023-08" db="EMBL/GenBank/DDBJ databases">
        <authorList>
            <person name="Roldan D.M."/>
            <person name="Menes R.J."/>
        </authorList>
    </citation>
    <scope>NUCLEOTIDE SEQUENCE [LARGE SCALE GENOMIC DNA]</scope>
    <source>
        <strain evidence="2 3">CCM 2812</strain>
    </source>
</reference>
<feature type="transmembrane region" description="Helical" evidence="1">
    <location>
        <begin position="93"/>
        <end position="112"/>
    </location>
</feature>
<evidence type="ECO:0000256" key="1">
    <source>
        <dbReference type="SAM" id="Phobius"/>
    </source>
</evidence>
<keyword evidence="1" id="KW-0472">Membrane</keyword>
<feature type="transmembrane region" description="Helical" evidence="1">
    <location>
        <begin position="265"/>
        <end position="285"/>
    </location>
</feature>
<feature type="transmembrane region" description="Helical" evidence="1">
    <location>
        <begin position="12"/>
        <end position="31"/>
    </location>
</feature>
<evidence type="ECO:0008006" key="4">
    <source>
        <dbReference type="Google" id="ProtNLM"/>
    </source>
</evidence>
<sequence length="396" mass="42041">MQLSPLERRLLPFIAVQASLSTLVGFGAVLVHAEGGIVATVTYTLLMLSAVMAGVVLGYGSGAVWRIDSRRLAMAAMLLAAGVLPFAHRHPGLLALAVGGFIGLAWAGRHWIELRLVEDAGRDRYAAHVTVTSVIVSLVAMALSSLWLTWAGDGPEAARGLYLGHAGLAAIGALATVRRLPSTPPIRLHQPWALTRQPGWRASMRLYGLSSVMFAVGTVMSASGAMQALGKASHYGWVATLATLAGAVGLWALRHRRHAGNRVRSMAWACLGLASAHILLGASAWVPALYVLHLVMQAGISPFWQASEQVLHQRAMDFHGSLADRIAMREAGLWLFRMIALGGFWLVMHGADPVTILASGAGLMALATTLEFLIGRSWLHRQDVADSRIGTGASGA</sequence>
<feature type="transmembrane region" description="Helical" evidence="1">
    <location>
        <begin position="37"/>
        <end position="59"/>
    </location>
</feature>
<feature type="transmembrane region" description="Helical" evidence="1">
    <location>
        <begin position="354"/>
        <end position="374"/>
    </location>
</feature>
<protein>
    <recommendedName>
        <fullName evidence="4">MFS transporter</fullName>
    </recommendedName>
</protein>